<feature type="transmembrane region" description="Helical" evidence="5">
    <location>
        <begin position="210"/>
        <end position="231"/>
    </location>
</feature>
<dbReference type="GO" id="GO:0099604">
    <property type="term" value="F:ligand-gated calcium channel activity"/>
    <property type="evidence" value="ECO:0007669"/>
    <property type="project" value="TreeGrafter"/>
</dbReference>
<evidence type="ECO:0000256" key="5">
    <source>
        <dbReference type="SAM" id="Phobius"/>
    </source>
</evidence>
<organism evidence="7 8">
    <name type="scientific">Mytilus coruscus</name>
    <name type="common">Sea mussel</name>
    <dbReference type="NCBI Taxonomy" id="42192"/>
    <lineage>
        <taxon>Eukaryota</taxon>
        <taxon>Metazoa</taxon>
        <taxon>Spiralia</taxon>
        <taxon>Lophotrochozoa</taxon>
        <taxon>Mollusca</taxon>
        <taxon>Bivalvia</taxon>
        <taxon>Autobranchia</taxon>
        <taxon>Pteriomorphia</taxon>
        <taxon>Mytilida</taxon>
        <taxon>Mytiloidea</taxon>
        <taxon>Mytilidae</taxon>
        <taxon>Mytilinae</taxon>
        <taxon>Mytilus</taxon>
    </lineage>
</organism>
<feature type="transmembrane region" description="Helical" evidence="5">
    <location>
        <begin position="75"/>
        <end position="95"/>
    </location>
</feature>
<dbReference type="PANTHER" id="PTHR13800:SF12">
    <property type="entry name" value="TRANSIENT RECEPTOR POTENTIAL CATION CHANNEL SUBFAMILY M MEMBER-LIKE 2"/>
    <property type="match status" value="1"/>
</dbReference>
<keyword evidence="4 5" id="KW-0472">Membrane</keyword>
<evidence type="ECO:0000256" key="3">
    <source>
        <dbReference type="ARBA" id="ARBA00022989"/>
    </source>
</evidence>
<keyword evidence="2 5" id="KW-0812">Transmembrane</keyword>
<dbReference type="Proteomes" id="UP000507470">
    <property type="component" value="Unassembled WGS sequence"/>
</dbReference>
<comment type="subcellular location">
    <subcellularLocation>
        <location evidence="1">Membrane</location>
        <topology evidence="1">Multi-pass membrane protein</topology>
    </subcellularLocation>
</comment>
<dbReference type="PANTHER" id="PTHR13800">
    <property type="entry name" value="TRANSIENT RECEPTOR POTENTIAL CATION CHANNEL, SUBFAMILY M, MEMBER 6"/>
    <property type="match status" value="1"/>
</dbReference>
<dbReference type="OrthoDB" id="9994106at2759"/>
<feature type="transmembrane region" description="Helical" evidence="5">
    <location>
        <begin position="140"/>
        <end position="160"/>
    </location>
</feature>
<gene>
    <name evidence="7" type="ORF">MCOR_40900</name>
</gene>
<dbReference type="GO" id="GO:0005886">
    <property type="term" value="C:plasma membrane"/>
    <property type="evidence" value="ECO:0007669"/>
    <property type="project" value="TreeGrafter"/>
</dbReference>
<proteinExistence type="predicted"/>
<dbReference type="AlphaFoldDB" id="A0A6J8DKK1"/>
<evidence type="ECO:0000256" key="4">
    <source>
        <dbReference type="ARBA" id="ARBA00023136"/>
    </source>
</evidence>
<evidence type="ECO:0000256" key="2">
    <source>
        <dbReference type="ARBA" id="ARBA00022692"/>
    </source>
</evidence>
<evidence type="ECO:0000259" key="6">
    <source>
        <dbReference type="Pfam" id="PF00520"/>
    </source>
</evidence>
<keyword evidence="8" id="KW-1185">Reference proteome</keyword>
<evidence type="ECO:0000256" key="1">
    <source>
        <dbReference type="ARBA" id="ARBA00004141"/>
    </source>
</evidence>
<evidence type="ECO:0000313" key="8">
    <source>
        <dbReference type="Proteomes" id="UP000507470"/>
    </source>
</evidence>
<dbReference type="EMBL" id="CACVKT020007418">
    <property type="protein sequence ID" value="CAC5407420.1"/>
    <property type="molecule type" value="Genomic_DNA"/>
</dbReference>
<dbReference type="Pfam" id="PF00520">
    <property type="entry name" value="Ion_trans"/>
    <property type="match status" value="1"/>
</dbReference>
<evidence type="ECO:0000313" key="7">
    <source>
        <dbReference type="EMBL" id="CAC5407420.1"/>
    </source>
</evidence>
<dbReference type="InterPro" id="IPR005821">
    <property type="entry name" value="Ion_trans_dom"/>
</dbReference>
<feature type="transmembrane region" description="Helical" evidence="5">
    <location>
        <begin position="172"/>
        <end position="190"/>
    </location>
</feature>
<reference evidence="7 8" key="1">
    <citation type="submission" date="2020-06" db="EMBL/GenBank/DDBJ databases">
        <authorList>
            <person name="Li R."/>
            <person name="Bekaert M."/>
        </authorList>
    </citation>
    <scope>NUCLEOTIDE SEQUENCE [LARGE SCALE GENOMIC DNA]</scope>
    <source>
        <strain evidence="8">wild</strain>
    </source>
</reference>
<feature type="transmembrane region" description="Helical" evidence="5">
    <location>
        <begin position="298"/>
        <end position="316"/>
    </location>
</feature>
<keyword evidence="3 5" id="KW-1133">Transmembrane helix</keyword>
<accession>A0A6J8DKK1</accession>
<feature type="domain" description="Ion transport" evidence="6">
    <location>
        <begin position="87"/>
        <end position="327"/>
    </location>
</feature>
<protein>
    <submittedName>
        <fullName evidence="7">TRPM3</fullName>
    </submittedName>
</protein>
<dbReference type="InterPro" id="IPR050927">
    <property type="entry name" value="TRPM"/>
</dbReference>
<name>A0A6J8DKK1_MYTCO</name>
<sequence length="435" mass="50608">MDEHSTAILNSNCEHKHESDSRKLERQIIRVEVRKKATEDITARPMKLVRCELMNIEKQTLIEFYKKYKLPFMKVFMQMLGFVTLNTAYAYMLLFDYSDDGITNTDFLLIVWMVSFFVDETKQLIISIKRKKWKSYASDCWNLLDWMSVIVYASGMLLKLCQEPLCRDASKVLLVAAFIFLSIRILNLFCMSAMLGPKLVMIRKMAQDTVSFMIIMAVIMMCYNVSFYALLYPNSEFSWLQIEKIIQNGYWMLFGELNLDSDTLSEPHCTFNKAVYENTDIQRCPAKLGVYITPYLKALYGLIAVILLLNLLIAMYSDTFQKVHKESEFYWAQIQTDFLEEYSIKTIFPVHLQLLVLPATIIHAIIWFSCPHLCGKLYKINRGLEHGNGDEVTLNHRPMFVRVFLYNTNFDLKLETTKEAEGNGALKAKGLINNY</sequence>